<proteinExistence type="predicted"/>
<evidence type="ECO:0000256" key="1">
    <source>
        <dbReference type="SAM" id="MobiDB-lite"/>
    </source>
</evidence>
<evidence type="ECO:0000313" key="3">
    <source>
        <dbReference type="EMBL" id="TWT18551.1"/>
    </source>
</evidence>
<name>A0A5C5TWG9_9GAMM</name>
<feature type="chain" id="PRO_5023003648" description="DUF4852 domain-containing protein" evidence="2">
    <location>
        <begin position="22"/>
        <end position="313"/>
    </location>
</feature>
<evidence type="ECO:0000313" key="4">
    <source>
        <dbReference type="Proteomes" id="UP000319980"/>
    </source>
</evidence>
<dbReference type="AlphaFoldDB" id="A0A5C5TWG9"/>
<feature type="signal peptide" evidence="2">
    <location>
        <begin position="1"/>
        <end position="21"/>
    </location>
</feature>
<gene>
    <name evidence="3" type="ORF">FQY83_14335</name>
</gene>
<keyword evidence="4" id="KW-1185">Reference proteome</keyword>
<feature type="region of interest" description="Disordered" evidence="1">
    <location>
        <begin position="130"/>
        <end position="151"/>
    </location>
</feature>
<dbReference type="EMBL" id="VOHK01000006">
    <property type="protein sequence ID" value="TWT18551.1"/>
    <property type="molecule type" value="Genomic_DNA"/>
</dbReference>
<organism evidence="3 4">
    <name type="scientific">Luteimonas marina</name>
    <dbReference type="NCBI Taxonomy" id="488485"/>
    <lineage>
        <taxon>Bacteria</taxon>
        <taxon>Pseudomonadati</taxon>
        <taxon>Pseudomonadota</taxon>
        <taxon>Gammaproteobacteria</taxon>
        <taxon>Lysobacterales</taxon>
        <taxon>Lysobacteraceae</taxon>
        <taxon>Luteimonas</taxon>
    </lineage>
</organism>
<reference evidence="3 4" key="1">
    <citation type="journal article" date="2008" name="Int. J. Syst. Evol. Microbiol.">
        <title>Luteimonas marina sp. nov., isolated from seawater.</title>
        <authorList>
            <person name="Baik K.S."/>
            <person name="Park S.C."/>
            <person name="Kim M.S."/>
            <person name="Kim E.M."/>
            <person name="Park C."/>
            <person name="Chun J."/>
            <person name="Seong C.N."/>
        </authorList>
    </citation>
    <scope>NUCLEOTIDE SEQUENCE [LARGE SCALE GENOMIC DNA]</scope>
    <source>
        <strain evidence="3 4">FR1330</strain>
    </source>
</reference>
<evidence type="ECO:0008006" key="5">
    <source>
        <dbReference type="Google" id="ProtNLM"/>
    </source>
</evidence>
<dbReference type="RefSeq" id="WP_146388656.1">
    <property type="nucleotide sequence ID" value="NZ_VOHK01000006.1"/>
</dbReference>
<comment type="caution">
    <text evidence="3">The sequence shown here is derived from an EMBL/GenBank/DDBJ whole genome shotgun (WGS) entry which is preliminary data.</text>
</comment>
<feature type="compositionally biased region" description="Low complexity" evidence="1">
    <location>
        <begin position="130"/>
        <end position="150"/>
    </location>
</feature>
<protein>
    <recommendedName>
        <fullName evidence="5">DUF4852 domain-containing protein</fullName>
    </recommendedName>
</protein>
<evidence type="ECO:0000256" key="2">
    <source>
        <dbReference type="SAM" id="SignalP"/>
    </source>
</evidence>
<dbReference type="Proteomes" id="UP000319980">
    <property type="component" value="Unassembled WGS sequence"/>
</dbReference>
<dbReference type="OrthoDB" id="5966306at2"/>
<sequence>MRGRCVACLLVLSSAFAPASARDAPKQPFIARTHVVAPLKVGDFVLEGTRYDPANKLAGVAIRYFLPGQEETRIDLFVYPHGRGDGEDALDQGMRDFRATLEAAEQAGYYRGLTVADAVEFDVPLPSALPDAAEPAETAAEPPTAATADPDPAEARRIAMLAELLGEGRHVDGRMIELAYDYPGQAEGEWLPMHSRGYLLYRHLYFFKGRISAAGSRIDAAAFAALADRAMRDLVPAVQAYNIGSCGDTTITIDSNLSGEDAADMFMRQLVAAQTSSEAGNCHAEPDPAELAALADGAEVVVIEYAPGDWGGN</sequence>
<accession>A0A5C5TWG9</accession>
<keyword evidence="2" id="KW-0732">Signal</keyword>